<reference evidence="15" key="1">
    <citation type="submission" date="2025-08" db="UniProtKB">
        <authorList>
            <consortium name="Ensembl"/>
        </authorList>
    </citation>
    <scope>IDENTIFICATION</scope>
</reference>
<evidence type="ECO:0000259" key="14">
    <source>
        <dbReference type="PROSITE" id="PS50157"/>
    </source>
</evidence>
<evidence type="ECO:0000256" key="10">
    <source>
        <dbReference type="ARBA" id="ARBA00023163"/>
    </source>
</evidence>
<evidence type="ECO:0000256" key="6">
    <source>
        <dbReference type="ARBA" id="ARBA00022771"/>
    </source>
</evidence>
<feature type="region of interest" description="Disordered" evidence="13">
    <location>
        <begin position="91"/>
        <end position="187"/>
    </location>
</feature>
<comment type="function">
    <text evidence="1">May be involved in transcriptional regulation.</text>
</comment>
<keyword evidence="11" id="KW-0539">Nucleus</keyword>
<feature type="domain" description="C2H2-type" evidence="14">
    <location>
        <begin position="477"/>
        <end position="504"/>
    </location>
</feature>
<dbReference type="FunFam" id="3.30.160.60:FF:002318">
    <property type="entry name" value="zinc finger protein 837 isoform X2"/>
    <property type="match status" value="1"/>
</dbReference>
<keyword evidence="4" id="KW-0479">Metal-binding</keyword>
<protein>
    <submittedName>
        <fullName evidence="15">Zinc finger protein 837</fullName>
    </submittedName>
</protein>
<evidence type="ECO:0000256" key="2">
    <source>
        <dbReference type="ARBA" id="ARBA00004123"/>
    </source>
</evidence>
<dbReference type="PROSITE" id="PS50157">
    <property type="entry name" value="ZINC_FINGER_C2H2_2"/>
    <property type="match status" value="8"/>
</dbReference>
<feature type="domain" description="C2H2-type" evidence="14">
    <location>
        <begin position="385"/>
        <end position="412"/>
    </location>
</feature>
<feature type="domain" description="C2H2-type" evidence="14">
    <location>
        <begin position="589"/>
        <end position="616"/>
    </location>
</feature>
<comment type="subcellular location">
    <subcellularLocation>
        <location evidence="2">Nucleus</location>
    </subcellularLocation>
</comment>
<dbReference type="GO" id="GO:0008270">
    <property type="term" value="F:zinc ion binding"/>
    <property type="evidence" value="ECO:0007669"/>
    <property type="project" value="UniProtKB-KW"/>
</dbReference>
<dbReference type="OMA" id="CGDCSER"/>
<comment type="similarity">
    <text evidence="3">Belongs to the krueppel C2H2-type zinc-finger protein family.</text>
</comment>
<evidence type="ECO:0000256" key="1">
    <source>
        <dbReference type="ARBA" id="ARBA00003767"/>
    </source>
</evidence>
<evidence type="ECO:0000313" key="15">
    <source>
        <dbReference type="Ensembl" id="ENSCATP00000004343.1"/>
    </source>
</evidence>
<accession>A0A2K5KUI6</accession>
<evidence type="ECO:0000256" key="4">
    <source>
        <dbReference type="ARBA" id="ARBA00022723"/>
    </source>
</evidence>
<name>A0A2K5KUI6_CERAT</name>
<dbReference type="PROSITE" id="PS00028">
    <property type="entry name" value="ZINC_FINGER_C2H2_1"/>
    <property type="match status" value="8"/>
</dbReference>
<evidence type="ECO:0000256" key="8">
    <source>
        <dbReference type="ARBA" id="ARBA00023015"/>
    </source>
</evidence>
<sequence>MRAGRAWEAVLWGLGGDSLKRGRRPCLYHSISPFASAESWGPPSRCQLWDGRSLAQFSTSLLLGTANLLFFSALPDPTTRTLCPRMEALAQKAGQGGIPTADARSASGAWEKRPEEPRPLEQDRAGSRPTQKGDLRGGMADGRMTPPGGGSQGCNLRVSPGSGTRHSAGTRPLVREPCSPTSSQDPELVTREGLQAGEDPCGSPARGRDCSRNSCLARHRGVPAGETPPVCEPCPERLQNCPRTQLCEVHTDCWPCQLGTGAPTCPRTPKPTSRGRSPSVEQPQACACGEAFAWRALRIPQERLQAMEEPRPCARCGKRFRPNQQQQTGKGPPVCPECGQTSRPRPGVPSPPAQRLYACDECGKAFTRTSSLLQHQRIHTGERPYECAECGKAFVRCSGLYRHQKTHSAERHRRGPVLARRAFRLGCPPCGDCGERSPRRGSGAGEKPYECADCAKAFGLFSHLVEHRRVHTGEKPYACPECGKAFNQRSNLSRHQRTHSSAKPYACPLCEKAFKGRSGLVQHQRAHTGERPYGCPECGKTFRGCSELRQHERLHSGEKPYICRDCGKAFVRNCSLVRHLRTHTGERPYACGECGRAFSQRSNLNEHQKRHAGRAAP</sequence>
<dbReference type="PANTHER" id="PTHR23226">
    <property type="entry name" value="ZINC FINGER AND SCAN DOMAIN-CONTAINING"/>
    <property type="match status" value="1"/>
</dbReference>
<dbReference type="GO" id="GO:0000978">
    <property type="term" value="F:RNA polymerase II cis-regulatory region sequence-specific DNA binding"/>
    <property type="evidence" value="ECO:0007669"/>
    <property type="project" value="TreeGrafter"/>
</dbReference>
<dbReference type="FunFam" id="3.30.160.60:FF:000224">
    <property type="entry name" value="Zinc finger protein 329"/>
    <property type="match status" value="1"/>
</dbReference>
<dbReference type="AlphaFoldDB" id="A0A2K5KUI6"/>
<dbReference type="SUPFAM" id="SSF57667">
    <property type="entry name" value="beta-beta-alpha zinc fingers"/>
    <property type="match status" value="4"/>
</dbReference>
<keyword evidence="16" id="KW-1185">Reference proteome</keyword>
<keyword evidence="7" id="KW-0862">Zinc</keyword>
<dbReference type="Proteomes" id="UP000233060">
    <property type="component" value="Unassembled WGS sequence"/>
</dbReference>
<evidence type="ECO:0000256" key="12">
    <source>
        <dbReference type="PROSITE-ProRule" id="PRU00042"/>
    </source>
</evidence>
<dbReference type="FunFam" id="3.30.160.60:FF:001207">
    <property type="entry name" value="zinc finger protein 837 isoform X2"/>
    <property type="match status" value="2"/>
</dbReference>
<dbReference type="SMART" id="SM00355">
    <property type="entry name" value="ZnF_C2H2"/>
    <property type="match status" value="8"/>
</dbReference>
<dbReference type="PANTHER" id="PTHR23226:SF416">
    <property type="entry name" value="FI01424P"/>
    <property type="match status" value="1"/>
</dbReference>
<dbReference type="FunFam" id="3.30.160.60:FF:000358">
    <property type="entry name" value="zinc finger protein 24"/>
    <property type="match status" value="1"/>
</dbReference>
<dbReference type="GO" id="GO:0005634">
    <property type="term" value="C:nucleus"/>
    <property type="evidence" value="ECO:0007669"/>
    <property type="project" value="UniProtKB-SubCell"/>
</dbReference>
<evidence type="ECO:0000313" key="16">
    <source>
        <dbReference type="Proteomes" id="UP000233060"/>
    </source>
</evidence>
<dbReference type="GO" id="GO:0000981">
    <property type="term" value="F:DNA-binding transcription factor activity, RNA polymerase II-specific"/>
    <property type="evidence" value="ECO:0007669"/>
    <property type="project" value="TreeGrafter"/>
</dbReference>
<keyword evidence="8" id="KW-0805">Transcription regulation</keyword>
<dbReference type="Bgee" id="ENSCATG00000015420">
    <property type="expression patterns" value="Expressed in multicellular organism"/>
</dbReference>
<evidence type="ECO:0000256" key="7">
    <source>
        <dbReference type="ARBA" id="ARBA00022833"/>
    </source>
</evidence>
<keyword evidence="5" id="KW-0677">Repeat</keyword>
<proteinExistence type="inferred from homology"/>
<dbReference type="InterPro" id="IPR013087">
    <property type="entry name" value="Znf_C2H2_type"/>
</dbReference>
<dbReference type="Pfam" id="PF00096">
    <property type="entry name" value="zf-C2H2"/>
    <property type="match status" value="7"/>
</dbReference>
<dbReference type="Gene3D" id="3.30.160.60">
    <property type="entry name" value="Classic Zinc Finger"/>
    <property type="match status" value="8"/>
</dbReference>
<feature type="domain" description="C2H2-type" evidence="14">
    <location>
        <begin position="449"/>
        <end position="476"/>
    </location>
</feature>
<evidence type="ECO:0000256" key="5">
    <source>
        <dbReference type="ARBA" id="ARBA00022737"/>
    </source>
</evidence>
<feature type="domain" description="C2H2-type" evidence="14">
    <location>
        <begin position="505"/>
        <end position="532"/>
    </location>
</feature>
<feature type="compositionally biased region" description="Basic and acidic residues" evidence="13">
    <location>
        <begin position="110"/>
        <end position="135"/>
    </location>
</feature>
<dbReference type="FunFam" id="3.30.160.60:FF:000384">
    <property type="entry name" value="Zinc finger protein 550"/>
    <property type="match status" value="1"/>
</dbReference>
<dbReference type="Ensembl" id="ENSCATT00000017558.1">
    <property type="protein sequence ID" value="ENSCATP00000004343.1"/>
    <property type="gene ID" value="ENSCATG00000015420.1"/>
</dbReference>
<evidence type="ECO:0000256" key="11">
    <source>
        <dbReference type="ARBA" id="ARBA00023242"/>
    </source>
</evidence>
<evidence type="ECO:0000256" key="9">
    <source>
        <dbReference type="ARBA" id="ARBA00023125"/>
    </source>
</evidence>
<reference evidence="15" key="2">
    <citation type="submission" date="2025-09" db="UniProtKB">
        <authorList>
            <consortium name="Ensembl"/>
        </authorList>
    </citation>
    <scope>IDENTIFICATION</scope>
</reference>
<keyword evidence="6 12" id="KW-0863">Zinc-finger</keyword>
<feature type="domain" description="C2H2-type" evidence="14">
    <location>
        <begin position="533"/>
        <end position="560"/>
    </location>
</feature>
<gene>
    <name evidence="15" type="primary">ZNF837</name>
</gene>
<evidence type="ECO:0000256" key="3">
    <source>
        <dbReference type="ARBA" id="ARBA00006991"/>
    </source>
</evidence>
<keyword evidence="9" id="KW-0238">DNA-binding</keyword>
<evidence type="ECO:0000256" key="13">
    <source>
        <dbReference type="SAM" id="MobiDB-lite"/>
    </source>
</evidence>
<dbReference type="FunFam" id="3.30.160.60:FF:003095">
    <property type="match status" value="1"/>
</dbReference>
<organism evidence="15 16">
    <name type="scientific">Cercocebus atys</name>
    <name type="common">Sooty mangabey</name>
    <name type="synonym">Cercocebus torquatus atys</name>
    <dbReference type="NCBI Taxonomy" id="9531"/>
    <lineage>
        <taxon>Eukaryota</taxon>
        <taxon>Metazoa</taxon>
        <taxon>Chordata</taxon>
        <taxon>Craniata</taxon>
        <taxon>Vertebrata</taxon>
        <taxon>Euteleostomi</taxon>
        <taxon>Mammalia</taxon>
        <taxon>Eutheria</taxon>
        <taxon>Euarchontoglires</taxon>
        <taxon>Primates</taxon>
        <taxon>Haplorrhini</taxon>
        <taxon>Catarrhini</taxon>
        <taxon>Cercopithecidae</taxon>
        <taxon>Cercopithecinae</taxon>
        <taxon>Cercocebus</taxon>
    </lineage>
</organism>
<dbReference type="GeneTree" id="ENSGT00940000165357"/>
<dbReference type="InterPro" id="IPR036236">
    <property type="entry name" value="Znf_C2H2_sf"/>
</dbReference>
<feature type="domain" description="C2H2-type" evidence="14">
    <location>
        <begin position="561"/>
        <end position="588"/>
    </location>
</feature>
<dbReference type="GO" id="GO:0042802">
    <property type="term" value="F:identical protein binding"/>
    <property type="evidence" value="ECO:0007669"/>
    <property type="project" value="Ensembl"/>
</dbReference>
<dbReference type="FunFam" id="3.30.160.60:FF:002343">
    <property type="entry name" value="Zinc finger protein 33A"/>
    <property type="match status" value="1"/>
</dbReference>
<keyword evidence="10" id="KW-0804">Transcription</keyword>
<feature type="domain" description="C2H2-type" evidence="14">
    <location>
        <begin position="357"/>
        <end position="384"/>
    </location>
</feature>